<dbReference type="InterPro" id="IPR009057">
    <property type="entry name" value="Homeodomain-like_sf"/>
</dbReference>
<dbReference type="PROSITE" id="PS50090">
    <property type="entry name" value="MYB_LIKE"/>
    <property type="match status" value="2"/>
</dbReference>
<dbReference type="InterPro" id="IPR001005">
    <property type="entry name" value="SANT/Myb"/>
</dbReference>
<reference evidence="10" key="1">
    <citation type="submission" date="2023-10" db="EMBL/GenBank/DDBJ databases">
        <title>Chromosome-level genome of the transformable northern wattle, Acacia crassicarpa.</title>
        <authorList>
            <person name="Massaro I."/>
            <person name="Sinha N.R."/>
            <person name="Poethig S."/>
            <person name="Leichty A.R."/>
        </authorList>
    </citation>
    <scope>NUCLEOTIDE SEQUENCE</scope>
    <source>
        <strain evidence="10">Acra3RX</strain>
        <tissue evidence="10">Leaf</tissue>
    </source>
</reference>
<evidence type="ECO:0000313" key="11">
    <source>
        <dbReference type="Proteomes" id="UP001293593"/>
    </source>
</evidence>
<keyword evidence="5" id="KW-0804">Transcription</keyword>
<comment type="subcellular location">
    <subcellularLocation>
        <location evidence="1">Nucleus</location>
    </subcellularLocation>
</comment>
<dbReference type="Gene3D" id="1.10.10.60">
    <property type="entry name" value="Homeodomain-like"/>
    <property type="match status" value="2"/>
</dbReference>
<feature type="domain" description="Myb-like" evidence="8">
    <location>
        <begin position="63"/>
        <end position="113"/>
    </location>
</feature>
<organism evidence="10 11">
    <name type="scientific">Acacia crassicarpa</name>
    <name type="common">northern wattle</name>
    <dbReference type="NCBI Taxonomy" id="499986"/>
    <lineage>
        <taxon>Eukaryota</taxon>
        <taxon>Viridiplantae</taxon>
        <taxon>Streptophyta</taxon>
        <taxon>Embryophyta</taxon>
        <taxon>Tracheophyta</taxon>
        <taxon>Spermatophyta</taxon>
        <taxon>Magnoliopsida</taxon>
        <taxon>eudicotyledons</taxon>
        <taxon>Gunneridae</taxon>
        <taxon>Pentapetalae</taxon>
        <taxon>rosids</taxon>
        <taxon>fabids</taxon>
        <taxon>Fabales</taxon>
        <taxon>Fabaceae</taxon>
        <taxon>Caesalpinioideae</taxon>
        <taxon>mimosoid clade</taxon>
        <taxon>Acacieae</taxon>
        <taxon>Acacia</taxon>
    </lineage>
</organism>
<feature type="region of interest" description="Disordered" evidence="7">
    <location>
        <begin position="249"/>
        <end position="288"/>
    </location>
</feature>
<keyword evidence="4" id="KW-0238">DNA-binding</keyword>
<dbReference type="PANTHER" id="PTHR47994">
    <property type="entry name" value="F14D16.11-RELATED"/>
    <property type="match status" value="1"/>
</dbReference>
<dbReference type="AlphaFoldDB" id="A0AAE1JT36"/>
<evidence type="ECO:0000256" key="1">
    <source>
        <dbReference type="ARBA" id="ARBA00004123"/>
    </source>
</evidence>
<dbReference type="SUPFAM" id="SSF46689">
    <property type="entry name" value="Homeodomain-like"/>
    <property type="match status" value="1"/>
</dbReference>
<evidence type="ECO:0000256" key="6">
    <source>
        <dbReference type="ARBA" id="ARBA00023242"/>
    </source>
</evidence>
<dbReference type="PANTHER" id="PTHR47994:SF5">
    <property type="entry name" value="F14D16.11-RELATED"/>
    <property type="match status" value="1"/>
</dbReference>
<dbReference type="FunFam" id="1.10.10.60:FF:000015">
    <property type="entry name" value="Transcription factor RAX3"/>
    <property type="match status" value="1"/>
</dbReference>
<feature type="compositionally biased region" description="Low complexity" evidence="7">
    <location>
        <begin position="254"/>
        <end position="288"/>
    </location>
</feature>
<name>A0AAE1JT36_9FABA</name>
<evidence type="ECO:0000256" key="2">
    <source>
        <dbReference type="ARBA" id="ARBA00022737"/>
    </source>
</evidence>
<evidence type="ECO:0000256" key="7">
    <source>
        <dbReference type="SAM" id="MobiDB-lite"/>
    </source>
</evidence>
<feature type="domain" description="HTH myb-type" evidence="9">
    <location>
        <begin position="63"/>
        <end position="117"/>
    </location>
</feature>
<keyword evidence="3" id="KW-0805">Transcription regulation</keyword>
<dbReference type="SMART" id="SM00717">
    <property type="entry name" value="SANT"/>
    <property type="match status" value="2"/>
</dbReference>
<feature type="domain" description="HTH myb-type" evidence="9">
    <location>
        <begin position="9"/>
        <end position="62"/>
    </location>
</feature>
<gene>
    <name evidence="10" type="ORF">QN277_006763</name>
</gene>
<dbReference type="Pfam" id="PF00249">
    <property type="entry name" value="Myb_DNA-binding"/>
    <property type="match status" value="2"/>
</dbReference>
<evidence type="ECO:0000256" key="3">
    <source>
        <dbReference type="ARBA" id="ARBA00023015"/>
    </source>
</evidence>
<dbReference type="PROSITE" id="PS51294">
    <property type="entry name" value="HTH_MYB"/>
    <property type="match status" value="2"/>
</dbReference>
<dbReference type="InterPro" id="IPR015495">
    <property type="entry name" value="Myb_TF_plants"/>
</dbReference>
<accession>A0AAE1JT36</accession>
<evidence type="ECO:0000256" key="5">
    <source>
        <dbReference type="ARBA" id="ARBA00023163"/>
    </source>
</evidence>
<keyword evidence="11" id="KW-1185">Reference proteome</keyword>
<sequence>MVRPPCCEKLSVKKGVWTPEEDAEMMAYVSKHGSGNWTSSFPKKTGFKRCGKSCRLKWTNYLRPDLKKDSFTPQEEDLILKLHAAIGSRWPMIAQQLPGRTDNDVKNYWNTRLKKKLTEMGIDPITHKPFSKLLADYGNIGGIQKPNTRIGPLSKDLKNTVLFRSDPFPKLPSSSPKLEPLTESCSFFSNRDMVMEKETIPGTIFGEGFLSSSSISSTSSSSICSNAAQEEGLSLPFCWNDFLLEDVFPPPPAAADNPENENPTTNENKNEVTSQQVPTSSSSDVRYSTSSSEISFVEAMLDQENEMFLNFPHLMEEPSTSNY</sequence>
<protein>
    <submittedName>
        <fullName evidence="10">Uncharacterized protein</fullName>
    </submittedName>
</protein>
<dbReference type="Proteomes" id="UP001293593">
    <property type="component" value="Unassembled WGS sequence"/>
</dbReference>
<dbReference type="CDD" id="cd00167">
    <property type="entry name" value="SANT"/>
    <property type="match status" value="2"/>
</dbReference>
<dbReference type="GO" id="GO:0005634">
    <property type="term" value="C:nucleus"/>
    <property type="evidence" value="ECO:0007669"/>
    <property type="project" value="UniProtKB-SubCell"/>
</dbReference>
<feature type="domain" description="Myb-like" evidence="8">
    <location>
        <begin position="9"/>
        <end position="62"/>
    </location>
</feature>
<evidence type="ECO:0000256" key="4">
    <source>
        <dbReference type="ARBA" id="ARBA00023125"/>
    </source>
</evidence>
<dbReference type="GO" id="GO:0003677">
    <property type="term" value="F:DNA binding"/>
    <property type="evidence" value="ECO:0007669"/>
    <property type="project" value="UniProtKB-KW"/>
</dbReference>
<dbReference type="FunFam" id="1.10.10.60:FF:000645">
    <property type="entry name" value="Os07g0634900 protein"/>
    <property type="match status" value="1"/>
</dbReference>
<evidence type="ECO:0000313" key="10">
    <source>
        <dbReference type="EMBL" id="KAK4257135.1"/>
    </source>
</evidence>
<keyword evidence="6" id="KW-0539">Nucleus</keyword>
<dbReference type="InterPro" id="IPR017930">
    <property type="entry name" value="Myb_dom"/>
</dbReference>
<evidence type="ECO:0000259" key="9">
    <source>
        <dbReference type="PROSITE" id="PS51294"/>
    </source>
</evidence>
<keyword evidence="2" id="KW-0677">Repeat</keyword>
<proteinExistence type="predicted"/>
<dbReference type="EMBL" id="JAWXYG010000012">
    <property type="protein sequence ID" value="KAK4257135.1"/>
    <property type="molecule type" value="Genomic_DNA"/>
</dbReference>
<comment type="caution">
    <text evidence="10">The sequence shown here is derived from an EMBL/GenBank/DDBJ whole genome shotgun (WGS) entry which is preliminary data.</text>
</comment>
<evidence type="ECO:0000259" key="8">
    <source>
        <dbReference type="PROSITE" id="PS50090"/>
    </source>
</evidence>